<dbReference type="InterPro" id="IPR042047">
    <property type="entry name" value="SleB_dom1"/>
</dbReference>
<dbReference type="Pfam" id="PF07486">
    <property type="entry name" value="Hydrolase_2"/>
    <property type="match status" value="1"/>
</dbReference>
<dbReference type="EMBL" id="BMEL01000002">
    <property type="protein sequence ID" value="GGF22775.1"/>
    <property type="molecule type" value="Genomic_DNA"/>
</dbReference>
<accession>A0A917B4D4</accession>
<comment type="caution">
    <text evidence="3">The sequence shown here is derived from an EMBL/GenBank/DDBJ whole genome shotgun (WGS) entry which is preliminary data.</text>
</comment>
<dbReference type="InterPro" id="IPR002477">
    <property type="entry name" value="Peptidoglycan-bd-like"/>
</dbReference>
<dbReference type="RefSeq" id="WP_229735148.1">
    <property type="nucleotide sequence ID" value="NZ_BMEL01000002.1"/>
</dbReference>
<dbReference type="SUPFAM" id="SSF47090">
    <property type="entry name" value="PGBD-like"/>
    <property type="match status" value="1"/>
</dbReference>
<dbReference type="Gene3D" id="1.10.10.2520">
    <property type="entry name" value="Cell wall hydrolase SleB, domain 1"/>
    <property type="match status" value="1"/>
</dbReference>
<dbReference type="InterPro" id="IPR036366">
    <property type="entry name" value="PGBDSf"/>
</dbReference>
<dbReference type="InterPro" id="IPR011105">
    <property type="entry name" value="Cell_wall_hydrolase_SleB"/>
</dbReference>
<dbReference type="Gene3D" id="1.10.101.10">
    <property type="entry name" value="PGBD-like superfamily/PGBD"/>
    <property type="match status" value="1"/>
</dbReference>
<protein>
    <submittedName>
        <fullName evidence="3">Spore cortex-lytic enzyme</fullName>
    </submittedName>
</protein>
<reference evidence="3" key="2">
    <citation type="submission" date="2020-09" db="EMBL/GenBank/DDBJ databases">
        <authorList>
            <person name="Sun Q."/>
            <person name="Zhou Y."/>
        </authorList>
    </citation>
    <scope>NUCLEOTIDE SEQUENCE</scope>
    <source>
        <strain evidence="3">CGMCC 1.12153</strain>
    </source>
</reference>
<gene>
    <name evidence="3" type="primary">sleB</name>
    <name evidence="3" type="ORF">GCM10010954_21990</name>
</gene>
<keyword evidence="4" id="KW-1185">Reference proteome</keyword>
<dbReference type="Gene3D" id="6.20.240.60">
    <property type="match status" value="1"/>
</dbReference>
<dbReference type="InterPro" id="IPR036365">
    <property type="entry name" value="PGBD-like_sf"/>
</dbReference>
<evidence type="ECO:0000259" key="1">
    <source>
        <dbReference type="Pfam" id="PF01471"/>
    </source>
</evidence>
<name>A0A917B4D4_HALAA</name>
<feature type="domain" description="Cell wall hydrolase SleB" evidence="2">
    <location>
        <begin position="109"/>
        <end position="208"/>
    </location>
</feature>
<feature type="domain" description="Peptidoglycan binding-like" evidence="1">
    <location>
        <begin position="37"/>
        <end position="92"/>
    </location>
</feature>
<evidence type="ECO:0000259" key="2">
    <source>
        <dbReference type="Pfam" id="PF07486"/>
    </source>
</evidence>
<dbReference type="AlphaFoldDB" id="A0A917B4D4"/>
<organism evidence="3 4">
    <name type="scientific">Halobacillus andaensis</name>
    <dbReference type="NCBI Taxonomy" id="1176239"/>
    <lineage>
        <taxon>Bacteria</taxon>
        <taxon>Bacillati</taxon>
        <taxon>Bacillota</taxon>
        <taxon>Bacilli</taxon>
        <taxon>Bacillales</taxon>
        <taxon>Bacillaceae</taxon>
        <taxon>Halobacillus</taxon>
    </lineage>
</organism>
<dbReference type="Pfam" id="PF01471">
    <property type="entry name" value="PG_binding_1"/>
    <property type="match status" value="1"/>
</dbReference>
<reference evidence="3" key="1">
    <citation type="journal article" date="2014" name="Int. J. Syst. Evol. Microbiol.">
        <title>Complete genome sequence of Corynebacterium casei LMG S-19264T (=DSM 44701T), isolated from a smear-ripened cheese.</title>
        <authorList>
            <consortium name="US DOE Joint Genome Institute (JGI-PGF)"/>
            <person name="Walter F."/>
            <person name="Albersmeier A."/>
            <person name="Kalinowski J."/>
            <person name="Ruckert C."/>
        </authorList>
    </citation>
    <scope>NUCLEOTIDE SEQUENCE</scope>
    <source>
        <strain evidence="3">CGMCC 1.12153</strain>
    </source>
</reference>
<evidence type="ECO:0000313" key="3">
    <source>
        <dbReference type="EMBL" id="GGF22775.1"/>
    </source>
</evidence>
<dbReference type="Proteomes" id="UP000660110">
    <property type="component" value="Unassembled WGS sequence"/>
</dbReference>
<evidence type="ECO:0000313" key="4">
    <source>
        <dbReference type="Proteomes" id="UP000660110"/>
    </source>
</evidence>
<sequence>MKKRRIFLAIFIILLLGIGVFPIASSAQSDILSNGDQGAGVTDLQEKLHLLGYLDPAPTGYYGSLTEAAVQQLQQDFDLPVDGVLGPQTSYRLIEIEKVARVVHGEARGEPYEGQVAVASVIKNRVYSSEFPSSIEEVIYQKNGFTPVADGQYWLNPGSYAYRAVKDAWRGWDPSDGSTYFYNPHTATSDWIFAHTRSHRQIGGHLFATVAE</sequence>
<dbReference type="GO" id="GO:0016787">
    <property type="term" value="F:hydrolase activity"/>
    <property type="evidence" value="ECO:0007669"/>
    <property type="project" value="InterPro"/>
</dbReference>
<proteinExistence type="predicted"/>